<evidence type="ECO:0000313" key="2">
    <source>
        <dbReference type="EMBL" id="SEM92653.1"/>
    </source>
</evidence>
<gene>
    <name evidence="2" type="ORF">SAMN05444354_12610</name>
</gene>
<evidence type="ECO:0000313" key="3">
    <source>
        <dbReference type="Proteomes" id="UP000182719"/>
    </source>
</evidence>
<dbReference type="OrthoDB" id="5505670at2"/>
<evidence type="ECO:0000256" key="1">
    <source>
        <dbReference type="SAM" id="MobiDB-lite"/>
    </source>
</evidence>
<reference evidence="3" key="1">
    <citation type="submission" date="2016-10" db="EMBL/GenBank/DDBJ databases">
        <authorList>
            <person name="Varghese N."/>
            <person name="Submissions S."/>
        </authorList>
    </citation>
    <scope>NUCLEOTIDE SEQUENCE [LARGE SCALE GENOMIC DNA]</scope>
    <source>
        <strain evidence="3">DSM 17044</strain>
    </source>
</reference>
<feature type="compositionally biased region" description="Basic and acidic residues" evidence="1">
    <location>
        <begin position="21"/>
        <end position="44"/>
    </location>
</feature>
<evidence type="ECO:0008006" key="4">
    <source>
        <dbReference type="Google" id="ProtNLM"/>
    </source>
</evidence>
<dbReference type="Proteomes" id="UP000182719">
    <property type="component" value="Unassembled WGS sequence"/>
</dbReference>
<name>A0A1H8CC42_STIAU</name>
<dbReference type="RefSeq" id="WP_075010532.1">
    <property type="nucleotide sequence ID" value="NZ_FOAP01000026.1"/>
</dbReference>
<dbReference type="EMBL" id="FOAP01000026">
    <property type="protein sequence ID" value="SEM92653.1"/>
    <property type="molecule type" value="Genomic_DNA"/>
</dbReference>
<sequence>MRVRSRLAPLLLTAALVGGCPKEEAPPSEDRTLSKLRAEVDRVGRGGTPSGPRGTPSAPEDPNAALAGLASGQEYAQKQKLFPPEPNETVHVGSVAVKLLGMEASHGVQGSGKVALTTEDLFLRVQLITQNVGPAATALSLDPVKLVDPAGQIYAVARDVQIVAGTRPLQRTWSPDERSEVILFFEVPPSALGAGLTLVLPSPSGDVRLALQ</sequence>
<feature type="region of interest" description="Disordered" evidence="1">
    <location>
        <begin position="20"/>
        <end position="63"/>
    </location>
</feature>
<keyword evidence="3" id="KW-1185">Reference proteome</keyword>
<proteinExistence type="predicted"/>
<organism evidence="2 3">
    <name type="scientific">Stigmatella aurantiaca</name>
    <dbReference type="NCBI Taxonomy" id="41"/>
    <lineage>
        <taxon>Bacteria</taxon>
        <taxon>Pseudomonadati</taxon>
        <taxon>Myxococcota</taxon>
        <taxon>Myxococcia</taxon>
        <taxon>Myxococcales</taxon>
        <taxon>Cystobacterineae</taxon>
        <taxon>Archangiaceae</taxon>
        <taxon>Stigmatella</taxon>
    </lineage>
</organism>
<dbReference type="PROSITE" id="PS51257">
    <property type="entry name" value="PROKAR_LIPOPROTEIN"/>
    <property type="match status" value="1"/>
</dbReference>
<protein>
    <recommendedName>
        <fullName evidence="4">Lipoprotein</fullName>
    </recommendedName>
</protein>
<dbReference type="AlphaFoldDB" id="A0A1H8CC42"/>
<accession>A0A1H8CC42</accession>